<dbReference type="EMBL" id="BMCU01000002">
    <property type="protein sequence ID" value="GGG01755.1"/>
    <property type="molecule type" value="Genomic_DNA"/>
</dbReference>
<comment type="caution">
    <text evidence="2">The sequence shown here is derived from an EMBL/GenBank/DDBJ whole genome shotgun (WGS) entry which is preliminary data.</text>
</comment>
<keyword evidence="3" id="KW-1185">Reference proteome</keyword>
<evidence type="ECO:0000313" key="2">
    <source>
        <dbReference type="EMBL" id="GGG01755.1"/>
    </source>
</evidence>
<reference evidence="2" key="2">
    <citation type="submission" date="2020-09" db="EMBL/GenBank/DDBJ databases">
        <authorList>
            <person name="Sun Q."/>
            <person name="Sedlacek I."/>
        </authorList>
    </citation>
    <scope>NUCLEOTIDE SEQUENCE</scope>
    <source>
        <strain evidence="2">CCM 7905</strain>
    </source>
</reference>
<proteinExistence type="predicted"/>
<evidence type="ECO:0000256" key="1">
    <source>
        <dbReference type="SAM" id="MobiDB-lite"/>
    </source>
</evidence>
<feature type="compositionally biased region" description="Basic and acidic residues" evidence="1">
    <location>
        <begin position="12"/>
        <end position="25"/>
    </location>
</feature>
<dbReference type="AlphaFoldDB" id="A0A917CXD3"/>
<protein>
    <submittedName>
        <fullName evidence="2">Uncharacterized protein</fullName>
    </submittedName>
</protein>
<sequence length="157" mass="17275">MNTLDDLQLELRQPDKKSGQTLKGKPDAEFREYISTGIYAAWKTPDTSGERAGSPLSRQALLSYIFREICAEIGANYPPGLFPYPSMAVAVGAAPGFRPGSDLKYFDPDDSRRVSEIIARAKDAVQQWLSQVQEQGSADIVPPPLPPIAKVVQPWKN</sequence>
<feature type="region of interest" description="Disordered" evidence="1">
    <location>
        <begin position="1"/>
        <end position="25"/>
    </location>
</feature>
<accession>A0A917CXD3</accession>
<organism evidence="2 3">
    <name type="scientific">Rhodococcoides trifolii</name>
    <dbReference type="NCBI Taxonomy" id="908250"/>
    <lineage>
        <taxon>Bacteria</taxon>
        <taxon>Bacillati</taxon>
        <taxon>Actinomycetota</taxon>
        <taxon>Actinomycetes</taxon>
        <taxon>Mycobacteriales</taxon>
        <taxon>Nocardiaceae</taxon>
        <taxon>Rhodococcoides</taxon>
    </lineage>
</organism>
<dbReference type="Proteomes" id="UP000654257">
    <property type="component" value="Unassembled WGS sequence"/>
</dbReference>
<gene>
    <name evidence="2" type="ORF">GCM10007304_14710</name>
</gene>
<evidence type="ECO:0000313" key="3">
    <source>
        <dbReference type="Proteomes" id="UP000654257"/>
    </source>
</evidence>
<reference evidence="2" key="1">
    <citation type="journal article" date="2014" name="Int. J. Syst. Evol. Microbiol.">
        <title>Complete genome sequence of Corynebacterium casei LMG S-19264T (=DSM 44701T), isolated from a smear-ripened cheese.</title>
        <authorList>
            <consortium name="US DOE Joint Genome Institute (JGI-PGF)"/>
            <person name="Walter F."/>
            <person name="Albersmeier A."/>
            <person name="Kalinowski J."/>
            <person name="Ruckert C."/>
        </authorList>
    </citation>
    <scope>NUCLEOTIDE SEQUENCE</scope>
    <source>
        <strain evidence="2">CCM 7905</strain>
    </source>
</reference>
<dbReference type="RefSeq" id="WP_188544189.1">
    <property type="nucleotide sequence ID" value="NZ_BMCU01000002.1"/>
</dbReference>
<name>A0A917CXD3_9NOCA</name>